<sequence length="155" mass="16900">MALLLVVLGLLYALIGSAIGWFWAAKPLEVDNGALQEVTAIGTVVARAEGRYTESDSVVVTEFVVLALQARGPNEVLTAAAASLQSKSWKVTEQTSMWVQFRSQRWPNHLLTVEVPDNASFSLQGEAYENVWREAISTAQDPAALVILSLKRTDV</sequence>
<comment type="caution">
    <text evidence="1">The sequence shown here is derived from an EMBL/GenBank/DDBJ whole genome shotgun (WGS) entry which is preliminary data.</text>
</comment>
<dbReference type="EMBL" id="JADBEK010000001">
    <property type="protein sequence ID" value="MBE1586976.1"/>
    <property type="molecule type" value="Genomic_DNA"/>
</dbReference>
<keyword evidence="2" id="KW-1185">Reference proteome</keyword>
<name>A0ABR9M3Q0_9ACTN</name>
<organism evidence="1 2">
    <name type="scientific">Nonomuraea angiospora</name>
    <dbReference type="NCBI Taxonomy" id="46172"/>
    <lineage>
        <taxon>Bacteria</taxon>
        <taxon>Bacillati</taxon>
        <taxon>Actinomycetota</taxon>
        <taxon>Actinomycetes</taxon>
        <taxon>Streptosporangiales</taxon>
        <taxon>Streptosporangiaceae</taxon>
        <taxon>Nonomuraea</taxon>
    </lineage>
</organism>
<reference evidence="1 2" key="1">
    <citation type="submission" date="2020-10" db="EMBL/GenBank/DDBJ databases">
        <title>Sequencing the genomes of 1000 actinobacteria strains.</title>
        <authorList>
            <person name="Klenk H.-P."/>
        </authorList>
    </citation>
    <scope>NUCLEOTIDE SEQUENCE [LARGE SCALE GENOMIC DNA]</scope>
    <source>
        <strain evidence="1 2">DSM 43173</strain>
    </source>
</reference>
<dbReference type="Proteomes" id="UP000633509">
    <property type="component" value="Unassembled WGS sequence"/>
</dbReference>
<protein>
    <submittedName>
        <fullName evidence="1">Uncharacterized protein</fullName>
    </submittedName>
</protein>
<proteinExistence type="predicted"/>
<evidence type="ECO:0000313" key="1">
    <source>
        <dbReference type="EMBL" id="MBE1586976.1"/>
    </source>
</evidence>
<evidence type="ECO:0000313" key="2">
    <source>
        <dbReference type="Proteomes" id="UP000633509"/>
    </source>
</evidence>
<accession>A0ABR9M3Q0</accession>
<dbReference type="RefSeq" id="WP_192787452.1">
    <property type="nucleotide sequence ID" value="NZ_JADBEK010000001.1"/>
</dbReference>
<gene>
    <name evidence="1" type="ORF">H4W80_005234</name>
</gene>